<dbReference type="EMBL" id="JANKHO010000087">
    <property type="protein sequence ID" value="KAJ3515629.1"/>
    <property type="molecule type" value="Genomic_DNA"/>
</dbReference>
<dbReference type="InterPro" id="IPR036291">
    <property type="entry name" value="NAD(P)-bd_dom_sf"/>
</dbReference>
<gene>
    <name evidence="4" type="ORF">NLJ89_g1632</name>
</gene>
<sequence length="363" mass="39711">MLSGKAVDVGFVAVDIRDLNSVRYAFKESWPEGAATGKGVTVIHTAANLRFYERHEAFIRRSAMVNVEGTRNLLTASRETGADIFIFTSSASIKIQPIHFWKLPFRRSTGNFVQTLNDSSPTPGRHEECWSNYGYTKILAENLVREADDPGKGFRTGCLQPGSVIFGPGGDFITSGFLKKGISTYWVKNMIQSFVYVENVSYAHLLYEARLLEALGSPAEAPVQKLGGDTFMIAGAGNPVSHGDILLAMASLTDGSSRPPLIPTPPAVVLHLISYLIEFYHMVQFCLSGLLPPLTGDIIKVQPSMFHSSLVHFKTDDSRARLPSSEGGLGYSPPWTTLDGIWQAVYEHLKDQAEDKAIAAGKL</sequence>
<dbReference type="Gene3D" id="3.40.50.720">
    <property type="entry name" value="NAD(P)-binding Rossmann-like Domain"/>
    <property type="match status" value="1"/>
</dbReference>
<comment type="similarity">
    <text evidence="1">Belongs to the 3-beta-HSD family.</text>
</comment>
<dbReference type="PANTHER" id="PTHR43245">
    <property type="entry name" value="BIFUNCTIONAL POLYMYXIN RESISTANCE PROTEIN ARNA"/>
    <property type="match status" value="1"/>
</dbReference>
<evidence type="ECO:0000313" key="5">
    <source>
        <dbReference type="Proteomes" id="UP001148786"/>
    </source>
</evidence>
<evidence type="ECO:0000259" key="3">
    <source>
        <dbReference type="Pfam" id="PF01073"/>
    </source>
</evidence>
<dbReference type="Proteomes" id="UP001148786">
    <property type="component" value="Unassembled WGS sequence"/>
</dbReference>
<name>A0A9W8MZN8_9AGAR</name>
<reference evidence="4" key="1">
    <citation type="submission" date="2022-07" db="EMBL/GenBank/DDBJ databases">
        <title>Genome Sequence of Agrocybe chaxingu.</title>
        <authorList>
            <person name="Buettner E."/>
        </authorList>
    </citation>
    <scope>NUCLEOTIDE SEQUENCE</scope>
    <source>
        <strain evidence="4">MP-N11</strain>
    </source>
</reference>
<evidence type="ECO:0000256" key="2">
    <source>
        <dbReference type="ARBA" id="ARBA00023002"/>
    </source>
</evidence>
<dbReference type="Pfam" id="PF01073">
    <property type="entry name" value="3Beta_HSD"/>
    <property type="match status" value="1"/>
</dbReference>
<dbReference type="GO" id="GO:0006694">
    <property type="term" value="P:steroid biosynthetic process"/>
    <property type="evidence" value="ECO:0007669"/>
    <property type="project" value="InterPro"/>
</dbReference>
<dbReference type="InterPro" id="IPR002225">
    <property type="entry name" value="3Beta_OHSteriod_DH/Estase"/>
</dbReference>
<dbReference type="AlphaFoldDB" id="A0A9W8MZN8"/>
<protein>
    <recommendedName>
        <fullName evidence="3">3-beta hydroxysteroid dehydrogenase/isomerase domain-containing protein</fullName>
    </recommendedName>
</protein>
<dbReference type="GO" id="GO:0016616">
    <property type="term" value="F:oxidoreductase activity, acting on the CH-OH group of donors, NAD or NADP as acceptor"/>
    <property type="evidence" value="ECO:0007669"/>
    <property type="project" value="InterPro"/>
</dbReference>
<dbReference type="PANTHER" id="PTHR43245:SF51">
    <property type="entry name" value="SHORT CHAIN DEHYDROGENASE_REDUCTASE FAMILY 42E, MEMBER 2"/>
    <property type="match status" value="1"/>
</dbReference>
<keyword evidence="2" id="KW-0560">Oxidoreductase</keyword>
<evidence type="ECO:0000313" key="4">
    <source>
        <dbReference type="EMBL" id="KAJ3515629.1"/>
    </source>
</evidence>
<dbReference type="OrthoDB" id="10058185at2759"/>
<proteinExistence type="inferred from homology"/>
<dbReference type="InterPro" id="IPR050177">
    <property type="entry name" value="Lipid_A_modif_metabolic_enz"/>
</dbReference>
<feature type="domain" description="3-beta hydroxysteroid dehydrogenase/isomerase" evidence="3">
    <location>
        <begin position="40"/>
        <end position="214"/>
    </location>
</feature>
<accession>A0A9W8MZN8</accession>
<evidence type="ECO:0000256" key="1">
    <source>
        <dbReference type="ARBA" id="ARBA00009219"/>
    </source>
</evidence>
<keyword evidence="5" id="KW-1185">Reference proteome</keyword>
<organism evidence="4 5">
    <name type="scientific">Agrocybe chaxingu</name>
    <dbReference type="NCBI Taxonomy" id="84603"/>
    <lineage>
        <taxon>Eukaryota</taxon>
        <taxon>Fungi</taxon>
        <taxon>Dikarya</taxon>
        <taxon>Basidiomycota</taxon>
        <taxon>Agaricomycotina</taxon>
        <taxon>Agaricomycetes</taxon>
        <taxon>Agaricomycetidae</taxon>
        <taxon>Agaricales</taxon>
        <taxon>Agaricineae</taxon>
        <taxon>Strophariaceae</taxon>
        <taxon>Agrocybe</taxon>
    </lineage>
</organism>
<comment type="caution">
    <text evidence="4">The sequence shown here is derived from an EMBL/GenBank/DDBJ whole genome shotgun (WGS) entry which is preliminary data.</text>
</comment>
<dbReference type="SUPFAM" id="SSF51735">
    <property type="entry name" value="NAD(P)-binding Rossmann-fold domains"/>
    <property type="match status" value="1"/>
</dbReference>